<keyword evidence="2" id="KW-0805">Transcription regulation</keyword>
<evidence type="ECO:0000259" key="6">
    <source>
        <dbReference type="PROSITE" id="PS50977"/>
    </source>
</evidence>
<dbReference type="RefSeq" id="WP_123926215.1">
    <property type="nucleotide sequence ID" value="NZ_CP033896.1"/>
</dbReference>
<dbReference type="GO" id="GO:0045892">
    <property type="term" value="P:negative regulation of DNA-templated transcription"/>
    <property type="evidence" value="ECO:0007669"/>
    <property type="project" value="InterPro"/>
</dbReference>
<accession>A0A3G6J4P3</accession>
<keyword evidence="8" id="KW-1185">Reference proteome</keyword>
<dbReference type="InterPro" id="IPR001647">
    <property type="entry name" value="HTH_TetR"/>
</dbReference>
<dbReference type="Pfam" id="PF00440">
    <property type="entry name" value="TetR_N"/>
    <property type="match status" value="1"/>
</dbReference>
<name>A0A3G6J4P3_9CORY</name>
<dbReference type="Gene3D" id="1.10.10.60">
    <property type="entry name" value="Homeodomain-like"/>
    <property type="match status" value="1"/>
</dbReference>
<dbReference type="GO" id="GO:0003677">
    <property type="term" value="F:DNA binding"/>
    <property type="evidence" value="ECO:0007669"/>
    <property type="project" value="UniProtKB-UniRule"/>
</dbReference>
<dbReference type="PRINTS" id="PR00400">
    <property type="entry name" value="TETREPRESSOR"/>
</dbReference>
<dbReference type="SUPFAM" id="SSF48498">
    <property type="entry name" value="Tetracyclin repressor-like, C-terminal domain"/>
    <property type="match status" value="1"/>
</dbReference>
<dbReference type="EMBL" id="CP033896">
    <property type="protein sequence ID" value="AZA12862.1"/>
    <property type="molecule type" value="Genomic_DNA"/>
</dbReference>
<evidence type="ECO:0000256" key="1">
    <source>
        <dbReference type="ARBA" id="ARBA00022491"/>
    </source>
</evidence>
<dbReference type="InterPro" id="IPR009057">
    <property type="entry name" value="Homeodomain-like_sf"/>
</dbReference>
<organism evidence="7 8">
    <name type="scientific">Corynebacterium choanae</name>
    <dbReference type="NCBI Taxonomy" id="1862358"/>
    <lineage>
        <taxon>Bacteria</taxon>
        <taxon>Bacillati</taxon>
        <taxon>Actinomycetota</taxon>
        <taxon>Actinomycetes</taxon>
        <taxon>Mycobacteriales</taxon>
        <taxon>Corynebacteriaceae</taxon>
        <taxon>Corynebacterium</taxon>
    </lineage>
</organism>
<keyword evidence="1" id="KW-0678">Repressor</keyword>
<evidence type="ECO:0000256" key="5">
    <source>
        <dbReference type="PROSITE-ProRule" id="PRU00335"/>
    </source>
</evidence>
<dbReference type="Proteomes" id="UP000269019">
    <property type="component" value="Chromosome"/>
</dbReference>
<evidence type="ECO:0000256" key="2">
    <source>
        <dbReference type="ARBA" id="ARBA00023015"/>
    </source>
</evidence>
<keyword evidence="4" id="KW-0804">Transcription</keyword>
<dbReference type="Gene3D" id="1.10.357.10">
    <property type="entry name" value="Tetracycline Repressor, domain 2"/>
    <property type="match status" value="1"/>
</dbReference>
<feature type="DNA-binding region" description="H-T-H motif" evidence="5">
    <location>
        <begin position="30"/>
        <end position="49"/>
    </location>
</feature>
<gene>
    <name evidence="7" type="primary">tetR1</name>
    <name evidence="7" type="ORF">CCHOA_02225</name>
</gene>
<dbReference type="InterPro" id="IPR036271">
    <property type="entry name" value="Tet_transcr_reg_TetR-rel_C_sf"/>
</dbReference>
<dbReference type="OrthoDB" id="3210322at2"/>
<sequence>MARGTPGRPARINIDLIESAVIEVGFDKVSTTVVAKHLGVEQSSLYRHISSRRGLLLAAIRRVVADTTFPQHHDSWRNYLTAIAETVWNMLEKHPGLAGVIFELDAPTPEQLTGRTQETIDVLQGYGFTAQQSLRILETLLHVTATAVLKAEHAEQVIANATNNTDPSQLETILRMTHVREDDRIWWEECVTLILDGAQYQLERHYSGDSERRTHHGM</sequence>
<dbReference type="KEGG" id="ccho:CCHOA_02225"/>
<dbReference type="Pfam" id="PF02909">
    <property type="entry name" value="TetR_C_1"/>
    <property type="match status" value="1"/>
</dbReference>
<dbReference type="SUPFAM" id="SSF46689">
    <property type="entry name" value="Homeodomain-like"/>
    <property type="match status" value="1"/>
</dbReference>
<proteinExistence type="predicted"/>
<dbReference type="InterPro" id="IPR004111">
    <property type="entry name" value="Repressor_TetR_C"/>
</dbReference>
<evidence type="ECO:0000256" key="3">
    <source>
        <dbReference type="ARBA" id="ARBA00023125"/>
    </source>
</evidence>
<evidence type="ECO:0000313" key="8">
    <source>
        <dbReference type="Proteomes" id="UP000269019"/>
    </source>
</evidence>
<feature type="domain" description="HTH tetR-type" evidence="6">
    <location>
        <begin position="7"/>
        <end position="67"/>
    </location>
</feature>
<dbReference type="PROSITE" id="PS50977">
    <property type="entry name" value="HTH_TETR_2"/>
    <property type="match status" value="1"/>
</dbReference>
<dbReference type="InterPro" id="IPR003012">
    <property type="entry name" value="Tet_transcr_reg_TetR"/>
</dbReference>
<protein>
    <submittedName>
        <fullName evidence="7">Tetracycline repressor protein class A</fullName>
    </submittedName>
</protein>
<reference evidence="7 8" key="1">
    <citation type="submission" date="2018-11" db="EMBL/GenBank/DDBJ databases">
        <authorList>
            <person name="Kleinhagauer T."/>
            <person name="Glaeser S.P."/>
            <person name="Spergser J."/>
            <person name="Ruckert C."/>
            <person name="Kaempfer P."/>
            <person name="Busse H.-J."/>
        </authorList>
    </citation>
    <scope>NUCLEOTIDE SEQUENCE [LARGE SCALE GENOMIC DNA]</scope>
    <source>
        <strain evidence="7 8">200CH</strain>
    </source>
</reference>
<dbReference type="GO" id="GO:0046677">
    <property type="term" value="P:response to antibiotic"/>
    <property type="evidence" value="ECO:0007669"/>
    <property type="project" value="InterPro"/>
</dbReference>
<dbReference type="AlphaFoldDB" id="A0A3G6J4P3"/>
<keyword evidence="3 5" id="KW-0238">DNA-binding</keyword>
<evidence type="ECO:0000256" key="4">
    <source>
        <dbReference type="ARBA" id="ARBA00023163"/>
    </source>
</evidence>
<evidence type="ECO:0000313" key="7">
    <source>
        <dbReference type="EMBL" id="AZA12862.1"/>
    </source>
</evidence>